<protein>
    <submittedName>
        <fullName evidence="2">MobC family plasmid mobilization relaxosome protein</fullName>
    </submittedName>
</protein>
<evidence type="ECO:0000259" key="1">
    <source>
        <dbReference type="Pfam" id="PF05713"/>
    </source>
</evidence>
<dbReference type="Pfam" id="PF05713">
    <property type="entry name" value="MobC"/>
    <property type="match status" value="1"/>
</dbReference>
<evidence type="ECO:0000313" key="2">
    <source>
        <dbReference type="EMBL" id="MST84491.1"/>
    </source>
</evidence>
<feature type="domain" description="Bacterial mobilisation" evidence="1">
    <location>
        <begin position="88"/>
        <end position="108"/>
    </location>
</feature>
<organism evidence="2 3">
    <name type="scientific">Hallella mizrahii</name>
    <dbReference type="NCBI Taxonomy" id="2606637"/>
    <lineage>
        <taxon>Bacteria</taxon>
        <taxon>Pseudomonadati</taxon>
        <taxon>Bacteroidota</taxon>
        <taxon>Bacteroidia</taxon>
        <taxon>Bacteroidales</taxon>
        <taxon>Prevotellaceae</taxon>
        <taxon>Hallella</taxon>
    </lineage>
</organism>
<dbReference type="Proteomes" id="UP000438914">
    <property type="component" value="Unassembled WGS sequence"/>
</dbReference>
<sequence>MKKNTKNKTEFIQFRVDSTVKDLAKKIANEHFDGNMSDMFRYSLYHCNFSGTSGNVEFDSSRNSFTRLSDDAFKMLAAVHDDYINQNRELNRIGNNINQIAYHVNAQAMSSPTPVTRQAADNLDVIRKAMNSARTVNANIWKRVKDYFTTVQQP</sequence>
<dbReference type="RefSeq" id="WP_154534073.1">
    <property type="nucleotide sequence ID" value="NZ_VUNG01000015.1"/>
</dbReference>
<evidence type="ECO:0000313" key="3">
    <source>
        <dbReference type="Proteomes" id="UP000438914"/>
    </source>
</evidence>
<accession>A0A7K0KEY0</accession>
<dbReference type="EMBL" id="VUNG01000015">
    <property type="protein sequence ID" value="MST84491.1"/>
    <property type="molecule type" value="Genomic_DNA"/>
</dbReference>
<keyword evidence="3" id="KW-1185">Reference proteome</keyword>
<reference evidence="2 3" key="1">
    <citation type="submission" date="2019-08" db="EMBL/GenBank/DDBJ databases">
        <title>In-depth cultivation of the pig gut microbiome towards novel bacterial diversity and tailored functional studies.</title>
        <authorList>
            <person name="Wylensek D."/>
            <person name="Hitch T.C.A."/>
            <person name="Clavel T."/>
        </authorList>
    </citation>
    <scope>NUCLEOTIDE SEQUENCE [LARGE SCALE GENOMIC DNA]</scope>
    <source>
        <strain evidence="2 3">LKV-178-WT-2A</strain>
    </source>
</reference>
<gene>
    <name evidence="2" type="ORF">FYJ73_07375</name>
</gene>
<comment type="caution">
    <text evidence="2">The sequence shown here is derived from an EMBL/GenBank/DDBJ whole genome shotgun (WGS) entry which is preliminary data.</text>
</comment>
<proteinExistence type="predicted"/>
<dbReference type="AlphaFoldDB" id="A0A7K0KEY0"/>
<dbReference type="InterPro" id="IPR008687">
    <property type="entry name" value="MobC"/>
</dbReference>
<name>A0A7K0KEY0_9BACT</name>